<reference evidence="1 2" key="1">
    <citation type="journal article" date="2019" name="Genome Biol. Evol.">
        <title>Insights into the evolution of the New World diploid cottons (Gossypium, subgenus Houzingenia) based on genome sequencing.</title>
        <authorList>
            <person name="Grover C.E."/>
            <person name="Arick M.A. 2nd"/>
            <person name="Thrash A."/>
            <person name="Conover J.L."/>
            <person name="Sanders W.S."/>
            <person name="Peterson D.G."/>
            <person name="Frelichowski J.E."/>
            <person name="Scheffler J.A."/>
            <person name="Scheffler B.E."/>
            <person name="Wendel J.F."/>
        </authorList>
    </citation>
    <scope>NUCLEOTIDE SEQUENCE [LARGE SCALE GENOMIC DNA]</scope>
    <source>
        <strain evidence="1">27</strain>
        <tissue evidence="1">Leaf</tissue>
    </source>
</reference>
<gene>
    <name evidence="1" type="ORF">Godav_003536</name>
</gene>
<dbReference type="Proteomes" id="UP000593561">
    <property type="component" value="Unassembled WGS sequence"/>
</dbReference>
<protein>
    <submittedName>
        <fullName evidence="1">Uncharacterized protein</fullName>
    </submittedName>
</protein>
<sequence length="54" mass="6003">MESCWAEILKIPDDSCYMYSFAVIPLSGRLSNNLKAADFGDSIPPTFVFGSRQL</sequence>
<name>A0A7J8SI23_GOSDV</name>
<dbReference type="AlphaFoldDB" id="A0A7J8SI23"/>
<organism evidence="1 2">
    <name type="scientific">Gossypium davidsonii</name>
    <name type="common">Davidson's cotton</name>
    <name type="synonym">Gossypium klotzschianum subsp. davidsonii</name>
    <dbReference type="NCBI Taxonomy" id="34287"/>
    <lineage>
        <taxon>Eukaryota</taxon>
        <taxon>Viridiplantae</taxon>
        <taxon>Streptophyta</taxon>
        <taxon>Embryophyta</taxon>
        <taxon>Tracheophyta</taxon>
        <taxon>Spermatophyta</taxon>
        <taxon>Magnoliopsida</taxon>
        <taxon>eudicotyledons</taxon>
        <taxon>Gunneridae</taxon>
        <taxon>Pentapetalae</taxon>
        <taxon>rosids</taxon>
        <taxon>malvids</taxon>
        <taxon>Malvales</taxon>
        <taxon>Malvaceae</taxon>
        <taxon>Malvoideae</taxon>
        <taxon>Gossypium</taxon>
    </lineage>
</organism>
<accession>A0A7J8SI23</accession>
<evidence type="ECO:0000313" key="2">
    <source>
        <dbReference type="Proteomes" id="UP000593561"/>
    </source>
</evidence>
<keyword evidence="2" id="KW-1185">Reference proteome</keyword>
<proteinExistence type="predicted"/>
<evidence type="ECO:0000313" key="1">
    <source>
        <dbReference type="EMBL" id="MBA0625767.1"/>
    </source>
</evidence>
<dbReference type="EMBL" id="JABFAC010000010">
    <property type="protein sequence ID" value="MBA0625767.1"/>
    <property type="molecule type" value="Genomic_DNA"/>
</dbReference>
<comment type="caution">
    <text evidence="1">The sequence shown here is derived from an EMBL/GenBank/DDBJ whole genome shotgun (WGS) entry which is preliminary data.</text>
</comment>